<keyword evidence="4 6" id="KW-1133">Transmembrane helix</keyword>
<dbReference type="AlphaFoldDB" id="A0A497X4K6"/>
<protein>
    <submittedName>
        <fullName evidence="8">Drug/metabolite transporter (DMT)-like permease</fullName>
    </submittedName>
</protein>
<feature type="transmembrane region" description="Helical" evidence="6">
    <location>
        <begin position="102"/>
        <end position="123"/>
    </location>
</feature>
<dbReference type="PANTHER" id="PTHR32322:SF2">
    <property type="entry name" value="EAMA DOMAIN-CONTAINING PROTEIN"/>
    <property type="match status" value="1"/>
</dbReference>
<accession>A0A497X4K6</accession>
<evidence type="ECO:0000313" key="8">
    <source>
        <dbReference type="EMBL" id="RLJ60159.1"/>
    </source>
</evidence>
<feature type="transmembrane region" description="Helical" evidence="6">
    <location>
        <begin position="162"/>
        <end position="181"/>
    </location>
</feature>
<dbReference type="InterPro" id="IPR000620">
    <property type="entry name" value="EamA_dom"/>
</dbReference>
<keyword evidence="3 6" id="KW-0812">Transmembrane</keyword>
<feature type="transmembrane region" description="Helical" evidence="6">
    <location>
        <begin position="226"/>
        <end position="245"/>
    </location>
</feature>
<keyword evidence="9" id="KW-1185">Reference proteome</keyword>
<proteinExistence type="inferred from homology"/>
<feature type="transmembrane region" description="Helical" evidence="6">
    <location>
        <begin position="43"/>
        <end position="62"/>
    </location>
</feature>
<feature type="domain" description="EamA" evidence="7">
    <location>
        <begin position="15"/>
        <end position="148"/>
    </location>
</feature>
<dbReference type="PANTHER" id="PTHR32322">
    <property type="entry name" value="INNER MEMBRANE TRANSPORTER"/>
    <property type="match status" value="1"/>
</dbReference>
<evidence type="ECO:0000256" key="6">
    <source>
        <dbReference type="SAM" id="Phobius"/>
    </source>
</evidence>
<sequence length="316" mass="33002">MSTPSPENPGLFNWLLVIALGVIWGGAFMSVRLSLDGFGPWTVSAWRTGLGGITLAMIGTALGQGVHKIPTGRAWVFAIIIGAGAVALPFALLSWGQQFVPSAFAGVAMGAVPLLVLPLVYLFSKEEGIGPRRVLGMLLGFVGLFILVGPGAAASTGHENEWMGRLACLAAAGCYAAGSVVTRRAPKMPPIAFATATLLVAAAILIPIAAITEGWPDSFPAKPTTALIYAALFPTALAAVIRVRVITTAGSLFMSLTSYQVPVWSVILGVSFMGETLPPQLFFALAIILSGIGLSQWSHLRRGRAKTAPRDISPKI</sequence>
<evidence type="ECO:0000256" key="3">
    <source>
        <dbReference type="ARBA" id="ARBA00022692"/>
    </source>
</evidence>
<feature type="transmembrane region" description="Helical" evidence="6">
    <location>
        <begin position="193"/>
        <end position="211"/>
    </location>
</feature>
<feature type="domain" description="EamA" evidence="7">
    <location>
        <begin position="163"/>
        <end position="294"/>
    </location>
</feature>
<feature type="transmembrane region" description="Helical" evidence="6">
    <location>
        <begin position="135"/>
        <end position="156"/>
    </location>
</feature>
<dbReference type="SUPFAM" id="SSF103481">
    <property type="entry name" value="Multidrug resistance efflux transporter EmrE"/>
    <property type="match status" value="2"/>
</dbReference>
<reference evidence="8 9" key="1">
    <citation type="submission" date="2018-10" db="EMBL/GenBank/DDBJ databases">
        <title>Genomic Encyclopedia of Archaeal and Bacterial Type Strains, Phase II (KMG-II): from individual species to whole genera.</title>
        <authorList>
            <person name="Goeker M."/>
        </authorList>
    </citation>
    <scope>NUCLEOTIDE SEQUENCE [LARGE SCALE GENOMIC DNA]</scope>
    <source>
        <strain evidence="8 9">DSM 29466</strain>
    </source>
</reference>
<evidence type="ECO:0000259" key="7">
    <source>
        <dbReference type="Pfam" id="PF00892"/>
    </source>
</evidence>
<evidence type="ECO:0000256" key="4">
    <source>
        <dbReference type="ARBA" id="ARBA00022989"/>
    </source>
</evidence>
<organism evidence="8 9">
    <name type="scientific">Litoreibacter meonggei</name>
    <dbReference type="NCBI Taxonomy" id="1049199"/>
    <lineage>
        <taxon>Bacteria</taxon>
        <taxon>Pseudomonadati</taxon>
        <taxon>Pseudomonadota</taxon>
        <taxon>Alphaproteobacteria</taxon>
        <taxon>Rhodobacterales</taxon>
        <taxon>Roseobacteraceae</taxon>
        <taxon>Litoreibacter</taxon>
    </lineage>
</organism>
<dbReference type="RefSeq" id="WP_121021116.1">
    <property type="nucleotide sequence ID" value="NZ_RCCE01000001.1"/>
</dbReference>
<dbReference type="GO" id="GO:0016020">
    <property type="term" value="C:membrane"/>
    <property type="evidence" value="ECO:0007669"/>
    <property type="project" value="UniProtKB-SubCell"/>
</dbReference>
<feature type="transmembrane region" description="Helical" evidence="6">
    <location>
        <begin position="280"/>
        <end position="300"/>
    </location>
</feature>
<feature type="transmembrane region" description="Helical" evidence="6">
    <location>
        <begin position="252"/>
        <end position="274"/>
    </location>
</feature>
<dbReference type="InterPro" id="IPR037185">
    <property type="entry name" value="EmrE-like"/>
</dbReference>
<name>A0A497X4K6_9RHOB</name>
<evidence type="ECO:0000313" key="9">
    <source>
        <dbReference type="Proteomes" id="UP000269157"/>
    </source>
</evidence>
<dbReference type="EMBL" id="RCCE01000001">
    <property type="protein sequence ID" value="RLJ60159.1"/>
    <property type="molecule type" value="Genomic_DNA"/>
</dbReference>
<feature type="transmembrane region" description="Helical" evidence="6">
    <location>
        <begin position="12"/>
        <end position="31"/>
    </location>
</feature>
<dbReference type="OrthoDB" id="9810556at2"/>
<dbReference type="Pfam" id="PF00892">
    <property type="entry name" value="EamA"/>
    <property type="match status" value="2"/>
</dbReference>
<feature type="transmembrane region" description="Helical" evidence="6">
    <location>
        <begin position="74"/>
        <end position="96"/>
    </location>
</feature>
<evidence type="ECO:0000256" key="1">
    <source>
        <dbReference type="ARBA" id="ARBA00004141"/>
    </source>
</evidence>
<keyword evidence="5 6" id="KW-0472">Membrane</keyword>
<comment type="caution">
    <text evidence="8">The sequence shown here is derived from an EMBL/GenBank/DDBJ whole genome shotgun (WGS) entry which is preliminary data.</text>
</comment>
<gene>
    <name evidence="8" type="ORF">BCF46_0356</name>
</gene>
<dbReference type="Proteomes" id="UP000269157">
    <property type="component" value="Unassembled WGS sequence"/>
</dbReference>
<evidence type="ECO:0000256" key="2">
    <source>
        <dbReference type="ARBA" id="ARBA00007362"/>
    </source>
</evidence>
<dbReference type="InterPro" id="IPR050638">
    <property type="entry name" value="AA-Vitamin_Transporters"/>
</dbReference>
<evidence type="ECO:0000256" key="5">
    <source>
        <dbReference type="ARBA" id="ARBA00023136"/>
    </source>
</evidence>
<comment type="similarity">
    <text evidence="2">Belongs to the EamA transporter family.</text>
</comment>
<comment type="subcellular location">
    <subcellularLocation>
        <location evidence="1">Membrane</location>
        <topology evidence="1">Multi-pass membrane protein</topology>
    </subcellularLocation>
</comment>